<dbReference type="Pfam" id="PF00579">
    <property type="entry name" value="tRNA-synt_1b"/>
    <property type="match status" value="1"/>
</dbReference>
<dbReference type="InterPro" id="IPR014729">
    <property type="entry name" value="Rossmann-like_a/b/a_fold"/>
</dbReference>
<dbReference type="EC" id="6.1.1.1" evidence="8"/>
<dbReference type="GO" id="GO:0004831">
    <property type="term" value="F:tyrosine-tRNA ligase activity"/>
    <property type="evidence" value="ECO:0007669"/>
    <property type="project" value="UniProtKB-EC"/>
</dbReference>
<feature type="binding site" evidence="8">
    <location>
        <position position="176"/>
    </location>
    <ligand>
        <name>L-tyrosine</name>
        <dbReference type="ChEBI" id="CHEBI:58315"/>
    </ligand>
</feature>
<evidence type="ECO:0000313" key="12">
    <source>
        <dbReference type="Proteomes" id="UP001556692"/>
    </source>
</evidence>
<evidence type="ECO:0000256" key="4">
    <source>
        <dbReference type="ARBA" id="ARBA00022884"/>
    </source>
</evidence>
<keyword evidence="4 9" id="KW-0694">RNA-binding</keyword>
<feature type="short sequence motif" description="'HIGH' region" evidence="8">
    <location>
        <begin position="44"/>
        <end position="53"/>
    </location>
</feature>
<evidence type="ECO:0000256" key="8">
    <source>
        <dbReference type="HAMAP-Rule" id="MF_02006"/>
    </source>
</evidence>
<dbReference type="InterPro" id="IPR036986">
    <property type="entry name" value="S4_RNA-bd_sf"/>
</dbReference>
<dbReference type="Pfam" id="PF22421">
    <property type="entry name" value="SYY_C-terminal"/>
    <property type="match status" value="1"/>
</dbReference>
<comment type="subcellular location">
    <subcellularLocation>
        <location evidence="8">Cytoplasm</location>
    </subcellularLocation>
</comment>
<keyword evidence="2 8" id="KW-0547">Nucleotide-binding</keyword>
<evidence type="ECO:0000313" key="11">
    <source>
        <dbReference type="EMBL" id="MEX0409716.1"/>
    </source>
</evidence>
<evidence type="ECO:0000256" key="9">
    <source>
        <dbReference type="PROSITE-ProRule" id="PRU00182"/>
    </source>
</evidence>
<evidence type="ECO:0000256" key="1">
    <source>
        <dbReference type="ARBA" id="ARBA00022598"/>
    </source>
</evidence>
<feature type="binding site" evidence="8">
    <location>
        <position position="180"/>
    </location>
    <ligand>
        <name>L-tyrosine</name>
        <dbReference type="ChEBI" id="CHEBI:58315"/>
    </ligand>
</feature>
<feature type="domain" description="Tyrosine--tRNA ligase SYY-like C-terminal" evidence="10">
    <location>
        <begin position="334"/>
        <end position="414"/>
    </location>
</feature>
<dbReference type="InterPro" id="IPR002307">
    <property type="entry name" value="Tyr-tRNA-ligase"/>
</dbReference>
<dbReference type="InterPro" id="IPR054608">
    <property type="entry name" value="SYY-like_C"/>
</dbReference>
<dbReference type="NCBIfam" id="TIGR00234">
    <property type="entry name" value="tyrS"/>
    <property type="match status" value="1"/>
</dbReference>
<comment type="caution">
    <text evidence="11">The sequence shown here is derived from an EMBL/GenBank/DDBJ whole genome shotgun (WGS) entry which is preliminary data.</text>
</comment>
<dbReference type="InterPro" id="IPR024088">
    <property type="entry name" value="Tyr-tRNA-ligase_bac-type"/>
</dbReference>
<dbReference type="HAMAP" id="MF_02006">
    <property type="entry name" value="Tyr_tRNA_synth_type1"/>
    <property type="match status" value="1"/>
</dbReference>
<keyword evidence="1 8" id="KW-0436">Ligase</keyword>
<keyword evidence="12" id="KW-1185">Reference proteome</keyword>
<dbReference type="SUPFAM" id="SSF52374">
    <property type="entry name" value="Nucleotidylyl transferase"/>
    <property type="match status" value="1"/>
</dbReference>
<comment type="subunit">
    <text evidence="8">Homodimer.</text>
</comment>
<evidence type="ECO:0000256" key="6">
    <source>
        <dbReference type="ARBA" id="ARBA00023146"/>
    </source>
</evidence>
<evidence type="ECO:0000256" key="5">
    <source>
        <dbReference type="ARBA" id="ARBA00022917"/>
    </source>
</evidence>
<evidence type="ECO:0000256" key="2">
    <source>
        <dbReference type="ARBA" id="ARBA00022741"/>
    </source>
</evidence>
<dbReference type="InterPro" id="IPR024107">
    <property type="entry name" value="Tyr-tRNA-ligase_bac_1"/>
</dbReference>
<dbReference type="PRINTS" id="PR01040">
    <property type="entry name" value="TRNASYNTHTYR"/>
</dbReference>
<feature type="binding site" evidence="8">
    <location>
        <position position="239"/>
    </location>
    <ligand>
        <name>ATP</name>
        <dbReference type="ChEBI" id="CHEBI:30616"/>
    </ligand>
</feature>
<evidence type="ECO:0000259" key="10">
    <source>
        <dbReference type="Pfam" id="PF22421"/>
    </source>
</evidence>
<evidence type="ECO:0000256" key="3">
    <source>
        <dbReference type="ARBA" id="ARBA00022840"/>
    </source>
</evidence>
<dbReference type="Gene3D" id="3.10.290.10">
    <property type="entry name" value="RNA-binding S4 domain"/>
    <property type="match status" value="1"/>
</dbReference>
<comment type="function">
    <text evidence="8">Catalyzes the attachment of tyrosine to tRNA(Tyr) in a two-step reaction: tyrosine is first activated by ATP to form Tyr-AMP and then transferred to the acceptor end of tRNA(Tyr).</text>
</comment>
<organism evidence="11 12">
    <name type="scientific">Aquibium pacificus</name>
    <dbReference type="NCBI Taxonomy" id="3153579"/>
    <lineage>
        <taxon>Bacteria</taxon>
        <taxon>Pseudomonadati</taxon>
        <taxon>Pseudomonadota</taxon>
        <taxon>Alphaproteobacteria</taxon>
        <taxon>Hyphomicrobiales</taxon>
        <taxon>Phyllobacteriaceae</taxon>
        <taxon>Aquibium</taxon>
    </lineage>
</organism>
<dbReference type="Gene3D" id="3.40.50.620">
    <property type="entry name" value="HUPs"/>
    <property type="match status" value="1"/>
</dbReference>
<dbReference type="Gene3D" id="1.10.240.10">
    <property type="entry name" value="Tyrosyl-Transfer RNA Synthetase"/>
    <property type="match status" value="1"/>
</dbReference>
<gene>
    <name evidence="8 11" type="primary">tyrS</name>
    <name evidence="11" type="ORF">ABGN05_29165</name>
</gene>
<dbReference type="PANTHER" id="PTHR11766">
    <property type="entry name" value="TYROSYL-TRNA SYNTHETASE"/>
    <property type="match status" value="1"/>
</dbReference>
<keyword evidence="6 8" id="KW-0030">Aminoacyl-tRNA synthetase</keyword>
<dbReference type="CDD" id="cd00805">
    <property type="entry name" value="TyrRS_core"/>
    <property type="match status" value="1"/>
</dbReference>
<feature type="binding site" evidence="8">
    <location>
        <position position="39"/>
    </location>
    <ligand>
        <name>L-tyrosine</name>
        <dbReference type="ChEBI" id="CHEBI:58315"/>
    </ligand>
</feature>
<keyword evidence="8" id="KW-0963">Cytoplasm</keyword>
<feature type="short sequence motif" description="'KMSKS' region" evidence="8">
    <location>
        <begin position="236"/>
        <end position="240"/>
    </location>
</feature>
<evidence type="ECO:0000256" key="7">
    <source>
        <dbReference type="ARBA" id="ARBA00048248"/>
    </source>
</evidence>
<dbReference type="Proteomes" id="UP001556692">
    <property type="component" value="Unassembled WGS sequence"/>
</dbReference>
<proteinExistence type="inferred from homology"/>
<dbReference type="PANTHER" id="PTHR11766:SF0">
    <property type="entry name" value="TYROSINE--TRNA LIGASE, MITOCHONDRIAL"/>
    <property type="match status" value="1"/>
</dbReference>
<protein>
    <recommendedName>
        <fullName evidence="8">Tyrosine--tRNA ligase</fullName>
        <ecNumber evidence="8">6.1.1.1</ecNumber>
    </recommendedName>
    <alternativeName>
        <fullName evidence="8">Tyrosyl-tRNA synthetase</fullName>
        <shortName evidence="8">TyrRS</shortName>
    </alternativeName>
</protein>
<sequence length="417" mass="45998">MTAFKSDFLRTLSERGFIHQISDETGLDDLFAKETVSGYIGFDATAKSLHAGSLIQIMMLYWMQQTGHRPIALMGGGTSMIGDPSFKDEARKLLTPADIEDNLSGIRRNFASYLAFGDGPKDALMVNNADWLMGINYVEFLRDVGRHFSVNRMLSFDSVKLRLDREQSLSFLEFNYMILQAYDFVELNRRYGCRLQMGGSDQWGNIVNGIDLGHRLGTPQLYCLTSPLLTTSSGAKMGKSASGAVWLSPEMLSPYEFWQYWRNTEDADVGRFLKLYTTMPMDEIARLAALAGSEINEAKKILATEVTAMLHGRDAAEQAAETARKTFEEGALAESLPTVEIVGSDLDAGIGILTLFVRAGLAGSNGEARRHVQGGAVRLNDQPISDERKTVGTSELTSEGVIKLSLGKKKHVLIRPV</sequence>
<accession>A0ABV3STC1</accession>
<dbReference type="InterPro" id="IPR002305">
    <property type="entry name" value="aa-tRNA-synth_Ic"/>
</dbReference>
<name>A0ABV3STC1_9HYPH</name>
<dbReference type="SUPFAM" id="SSF55174">
    <property type="entry name" value="Alpha-L RNA-binding motif"/>
    <property type="match status" value="1"/>
</dbReference>
<dbReference type="RefSeq" id="WP_367957573.1">
    <property type="nucleotide sequence ID" value="NZ_JBDPGJ010000011.1"/>
</dbReference>
<dbReference type="PROSITE" id="PS50889">
    <property type="entry name" value="S4"/>
    <property type="match status" value="1"/>
</dbReference>
<dbReference type="CDD" id="cd00165">
    <property type="entry name" value="S4"/>
    <property type="match status" value="1"/>
</dbReference>
<reference evidence="11 12" key="1">
    <citation type="submission" date="2024-05" db="EMBL/GenBank/DDBJ databases">
        <authorList>
            <person name="Jiang F."/>
        </authorList>
    </citation>
    <scope>NUCLEOTIDE SEQUENCE [LARGE SCALE GENOMIC DNA]</scope>
    <source>
        <strain evidence="11 12">LZ166</strain>
    </source>
</reference>
<keyword evidence="3 8" id="KW-0067">ATP-binding</keyword>
<dbReference type="EMBL" id="JBDPGJ010000011">
    <property type="protein sequence ID" value="MEX0409716.1"/>
    <property type="molecule type" value="Genomic_DNA"/>
</dbReference>
<comment type="similarity">
    <text evidence="8">Belongs to the class-I aminoacyl-tRNA synthetase family. TyrS type 1 subfamily.</text>
</comment>
<comment type="catalytic activity">
    <reaction evidence="7 8">
        <text>tRNA(Tyr) + L-tyrosine + ATP = L-tyrosyl-tRNA(Tyr) + AMP + diphosphate + H(+)</text>
        <dbReference type="Rhea" id="RHEA:10220"/>
        <dbReference type="Rhea" id="RHEA-COMP:9706"/>
        <dbReference type="Rhea" id="RHEA-COMP:9707"/>
        <dbReference type="ChEBI" id="CHEBI:15378"/>
        <dbReference type="ChEBI" id="CHEBI:30616"/>
        <dbReference type="ChEBI" id="CHEBI:33019"/>
        <dbReference type="ChEBI" id="CHEBI:58315"/>
        <dbReference type="ChEBI" id="CHEBI:78442"/>
        <dbReference type="ChEBI" id="CHEBI:78536"/>
        <dbReference type="ChEBI" id="CHEBI:456215"/>
        <dbReference type="EC" id="6.1.1.1"/>
    </reaction>
</comment>
<keyword evidence="5 8" id="KW-0648">Protein biosynthesis</keyword>